<dbReference type="OrthoDB" id="7401351at2"/>
<dbReference type="PROSITE" id="PS51635">
    <property type="entry name" value="PNPLA"/>
    <property type="match status" value="1"/>
</dbReference>
<dbReference type="HOGENOM" id="CLU_930250_0_0_5"/>
<dbReference type="PATRIC" id="fig|883079.3.peg.850"/>
<gene>
    <name evidence="4" type="ORF">HMPREF9696_00828</name>
</gene>
<feature type="short sequence motif" description="DGA/G" evidence="2">
    <location>
        <begin position="197"/>
        <end position="199"/>
    </location>
</feature>
<keyword evidence="2" id="KW-0378">Hydrolase</keyword>
<keyword evidence="5" id="KW-1185">Reference proteome</keyword>
<accession>K8PCL9</accession>
<evidence type="ECO:0000313" key="5">
    <source>
        <dbReference type="Proteomes" id="UP000001095"/>
    </source>
</evidence>
<name>K8PCL9_9BRAD</name>
<evidence type="ECO:0000256" key="1">
    <source>
        <dbReference type="ARBA" id="ARBA00023098"/>
    </source>
</evidence>
<dbReference type="GO" id="GO:0016042">
    <property type="term" value="P:lipid catabolic process"/>
    <property type="evidence" value="ECO:0007669"/>
    <property type="project" value="UniProtKB-UniRule"/>
</dbReference>
<dbReference type="InterPro" id="IPR002641">
    <property type="entry name" value="PNPLA_dom"/>
</dbReference>
<evidence type="ECO:0000313" key="4">
    <source>
        <dbReference type="EMBL" id="EKS40377.1"/>
    </source>
</evidence>
<sequence length="278" mass="29929">MFDAVVFAGGGNRCYWQGGFYEAAAHRLGLAPARVVGASAGAFAAVYSLLGTGEETRARVIGACDPQLRNFDFAAWRRGDPLCPVGPMYTELLHQTIDADAFKKLQQMTDFQTAVSRLPRGLPASLGAALGIGAYQLEKKLFHPVHPRFGRALGFRPEFVSARSLTDPQQFREALMASSGVPPFMPVTLIAGRPALDGGLVDNVPVEPIEPIEAAGGRTLVLLTRVYKSIPAIKGRSYAQPSRKVDVGQFDIRNPDGIRNAYELGLRDGDAFAVSLGR</sequence>
<protein>
    <recommendedName>
        <fullName evidence="3">PNPLA domain-containing protein</fullName>
    </recommendedName>
</protein>
<keyword evidence="2" id="KW-0442">Lipid degradation</keyword>
<feature type="short sequence motif" description="GXSXG" evidence="2">
    <location>
        <begin position="37"/>
        <end position="41"/>
    </location>
</feature>
<dbReference type="GO" id="GO:0016787">
    <property type="term" value="F:hydrolase activity"/>
    <property type="evidence" value="ECO:0007669"/>
    <property type="project" value="UniProtKB-UniRule"/>
</dbReference>
<feature type="active site" description="Proton acceptor" evidence="2">
    <location>
        <position position="197"/>
    </location>
</feature>
<dbReference type="Proteomes" id="UP000001095">
    <property type="component" value="Unassembled WGS sequence"/>
</dbReference>
<dbReference type="Gene3D" id="3.40.1090.10">
    <property type="entry name" value="Cytosolic phospholipase A2 catalytic domain"/>
    <property type="match status" value="1"/>
</dbReference>
<proteinExistence type="predicted"/>
<keyword evidence="1 2" id="KW-0443">Lipid metabolism</keyword>
<evidence type="ECO:0000259" key="3">
    <source>
        <dbReference type="PROSITE" id="PS51635"/>
    </source>
</evidence>
<dbReference type="EMBL" id="AGWY01000003">
    <property type="protein sequence ID" value="EKS40377.1"/>
    <property type="molecule type" value="Genomic_DNA"/>
</dbReference>
<feature type="active site" description="Nucleophile" evidence="2">
    <location>
        <position position="39"/>
    </location>
</feature>
<organism evidence="4 5">
    <name type="scientific">Afipia clevelandensis ATCC 49720</name>
    <dbReference type="NCBI Taxonomy" id="883079"/>
    <lineage>
        <taxon>Bacteria</taxon>
        <taxon>Pseudomonadati</taxon>
        <taxon>Pseudomonadota</taxon>
        <taxon>Alphaproteobacteria</taxon>
        <taxon>Hyphomicrobiales</taxon>
        <taxon>Nitrobacteraceae</taxon>
        <taxon>Afipia</taxon>
    </lineage>
</organism>
<reference evidence="4 5" key="1">
    <citation type="submission" date="2012-04" db="EMBL/GenBank/DDBJ databases">
        <title>The Genome Sequence of Afipia clevelandensis ATCC 49720.</title>
        <authorList>
            <consortium name="The Broad Institute Genome Sequencing Platform"/>
            <person name="Earl A."/>
            <person name="Ward D."/>
            <person name="Feldgarden M."/>
            <person name="Gevers D."/>
            <person name="Huys G."/>
            <person name="Walker B."/>
            <person name="Young S.K."/>
            <person name="Zeng Q."/>
            <person name="Gargeya S."/>
            <person name="Fitzgerald M."/>
            <person name="Haas B."/>
            <person name="Abouelleil A."/>
            <person name="Alvarado L."/>
            <person name="Arachchi H.M."/>
            <person name="Berlin A."/>
            <person name="Chapman S.B."/>
            <person name="Goldberg J."/>
            <person name="Griggs A."/>
            <person name="Gujja S."/>
            <person name="Hansen M."/>
            <person name="Howarth C."/>
            <person name="Imamovic A."/>
            <person name="Larimer J."/>
            <person name="McCowen C."/>
            <person name="Montmayeur A."/>
            <person name="Murphy C."/>
            <person name="Neiman D."/>
            <person name="Pearson M."/>
            <person name="Priest M."/>
            <person name="Roberts A."/>
            <person name="Saif S."/>
            <person name="Shea T."/>
            <person name="Sisk P."/>
            <person name="Sykes S."/>
            <person name="Wortman J."/>
            <person name="Nusbaum C."/>
            <person name="Birren B."/>
        </authorList>
    </citation>
    <scope>NUCLEOTIDE SEQUENCE [LARGE SCALE GENOMIC DNA]</scope>
    <source>
        <strain evidence="4 5">ATCC 49720</strain>
    </source>
</reference>
<dbReference type="Pfam" id="PF01734">
    <property type="entry name" value="Patatin"/>
    <property type="match status" value="1"/>
</dbReference>
<comment type="caution">
    <text evidence="2">Lacks conserved residue(s) required for the propagation of feature annotation.</text>
</comment>
<dbReference type="InterPro" id="IPR016035">
    <property type="entry name" value="Acyl_Trfase/lysoPLipase"/>
</dbReference>
<feature type="domain" description="PNPLA" evidence="3">
    <location>
        <begin position="5"/>
        <end position="210"/>
    </location>
</feature>
<dbReference type="SUPFAM" id="SSF52151">
    <property type="entry name" value="FabD/lysophospholipase-like"/>
    <property type="match status" value="1"/>
</dbReference>
<evidence type="ECO:0000256" key="2">
    <source>
        <dbReference type="PROSITE-ProRule" id="PRU01161"/>
    </source>
</evidence>
<dbReference type="AlphaFoldDB" id="K8PCL9"/>
<comment type="caution">
    <text evidence="4">The sequence shown here is derived from an EMBL/GenBank/DDBJ whole genome shotgun (WGS) entry which is preliminary data.</text>
</comment>